<evidence type="ECO:0000313" key="3">
    <source>
        <dbReference type="Proteomes" id="UP000016931"/>
    </source>
</evidence>
<dbReference type="Proteomes" id="UP000016931">
    <property type="component" value="Unassembled WGS sequence"/>
</dbReference>
<evidence type="ECO:0000256" key="1">
    <source>
        <dbReference type="SAM" id="MobiDB-lite"/>
    </source>
</evidence>
<sequence length="141" mass="15957">MDLCGPMRIMHSHPEGPERLDSKFGTTADLATRCNLQDPRTLVLATRRGGSLEDEHAESWTIAHGAKRDLSARRHDHLRHILPHSDYIDQPRRPCIGWYCGHLKICYLDQGTNGHSRAIANASQTSRRSSQILRRSSDSHL</sequence>
<proteinExistence type="predicted"/>
<organism evidence="2 3">
    <name type="scientific">Sphaerulina musiva (strain SO2202)</name>
    <name type="common">Poplar stem canker fungus</name>
    <name type="synonym">Septoria musiva</name>
    <dbReference type="NCBI Taxonomy" id="692275"/>
    <lineage>
        <taxon>Eukaryota</taxon>
        <taxon>Fungi</taxon>
        <taxon>Dikarya</taxon>
        <taxon>Ascomycota</taxon>
        <taxon>Pezizomycotina</taxon>
        <taxon>Dothideomycetes</taxon>
        <taxon>Dothideomycetidae</taxon>
        <taxon>Mycosphaerellales</taxon>
        <taxon>Mycosphaerellaceae</taxon>
        <taxon>Sphaerulina</taxon>
    </lineage>
</organism>
<protein>
    <submittedName>
        <fullName evidence="2">Uncharacterized protein</fullName>
    </submittedName>
</protein>
<dbReference type="RefSeq" id="XP_016757282.1">
    <property type="nucleotide sequence ID" value="XM_016901659.1"/>
</dbReference>
<evidence type="ECO:0000313" key="2">
    <source>
        <dbReference type="EMBL" id="EMF09161.1"/>
    </source>
</evidence>
<dbReference type="EMBL" id="KB456270">
    <property type="protein sequence ID" value="EMF09161.1"/>
    <property type="molecule type" value="Genomic_DNA"/>
</dbReference>
<keyword evidence="3" id="KW-1185">Reference proteome</keyword>
<dbReference type="HOGENOM" id="CLU_1826508_0_0_1"/>
<gene>
    <name evidence="2" type="ORF">SEPMUDRAFT_121039</name>
</gene>
<dbReference type="GeneID" id="27898796"/>
<name>M3CZR1_SPHMS</name>
<feature type="compositionally biased region" description="Low complexity" evidence="1">
    <location>
        <begin position="123"/>
        <end position="134"/>
    </location>
</feature>
<dbReference type="AlphaFoldDB" id="M3CZR1"/>
<feature type="region of interest" description="Disordered" evidence="1">
    <location>
        <begin position="120"/>
        <end position="141"/>
    </location>
</feature>
<reference evidence="2 3" key="1">
    <citation type="journal article" date="2012" name="PLoS Pathog.">
        <title>Diverse lifestyles and strategies of plant pathogenesis encoded in the genomes of eighteen Dothideomycetes fungi.</title>
        <authorList>
            <person name="Ohm R.A."/>
            <person name="Feau N."/>
            <person name="Henrissat B."/>
            <person name="Schoch C.L."/>
            <person name="Horwitz B.A."/>
            <person name="Barry K.W."/>
            <person name="Condon B.J."/>
            <person name="Copeland A.C."/>
            <person name="Dhillon B."/>
            <person name="Glaser F."/>
            <person name="Hesse C.N."/>
            <person name="Kosti I."/>
            <person name="LaButti K."/>
            <person name="Lindquist E.A."/>
            <person name="Lucas S."/>
            <person name="Salamov A.A."/>
            <person name="Bradshaw R.E."/>
            <person name="Ciuffetti L."/>
            <person name="Hamelin R.C."/>
            <person name="Kema G.H.J."/>
            <person name="Lawrence C."/>
            <person name="Scott J.A."/>
            <person name="Spatafora J.W."/>
            <person name="Turgeon B.G."/>
            <person name="de Wit P.J.G.M."/>
            <person name="Zhong S."/>
            <person name="Goodwin S.B."/>
            <person name="Grigoriev I.V."/>
        </authorList>
    </citation>
    <scope>NUCLEOTIDE SEQUENCE [LARGE SCALE GENOMIC DNA]</scope>
    <source>
        <strain evidence="2 3">SO2202</strain>
    </source>
</reference>
<accession>M3CZR1</accession>